<keyword evidence="3" id="KW-0560">Oxidoreductase</keyword>
<protein>
    <submittedName>
        <fullName evidence="5">Oxidoreductase-like protein</fullName>
    </submittedName>
</protein>
<evidence type="ECO:0000256" key="3">
    <source>
        <dbReference type="ARBA" id="ARBA00023002"/>
    </source>
</evidence>
<dbReference type="OrthoDB" id="191139at2759"/>
<dbReference type="PANTHER" id="PTHR24320:SF282">
    <property type="entry name" value="WW DOMAIN-CONTAINING OXIDOREDUCTASE"/>
    <property type="match status" value="1"/>
</dbReference>
<comment type="similarity">
    <text evidence="1 4">Belongs to the short-chain dehydrogenases/reductases (SDR) family.</text>
</comment>
<evidence type="ECO:0000313" key="6">
    <source>
        <dbReference type="Proteomes" id="UP000244855"/>
    </source>
</evidence>
<reference evidence="5 6" key="1">
    <citation type="journal article" date="2018" name="Sci. Rep.">
        <title>Comparative genomics provides insights into the lifestyle and reveals functional heterogeneity of dark septate endophytic fungi.</title>
        <authorList>
            <person name="Knapp D.G."/>
            <person name="Nemeth J.B."/>
            <person name="Barry K."/>
            <person name="Hainaut M."/>
            <person name="Henrissat B."/>
            <person name="Johnson J."/>
            <person name="Kuo A."/>
            <person name="Lim J.H.P."/>
            <person name="Lipzen A."/>
            <person name="Nolan M."/>
            <person name="Ohm R.A."/>
            <person name="Tamas L."/>
            <person name="Grigoriev I.V."/>
            <person name="Spatafora J.W."/>
            <person name="Nagy L.G."/>
            <person name="Kovacs G.M."/>
        </authorList>
    </citation>
    <scope>NUCLEOTIDE SEQUENCE [LARGE SCALE GENOMIC DNA]</scope>
    <source>
        <strain evidence="5 6">DSE2036</strain>
    </source>
</reference>
<sequence length="319" mass="35197">MAPSFDPAKDIPSLEGKIIIVTGGNTGLGKQTIAYLAAHGPARIYLAARTESKALAAISDIRASVPNAPPIEYLPLDLSSFASIEAAASAFKARESRLDLLVNNAGVMMTPYQLTKEGYELQLGTNHMGHMLFTKLLLPVLLATAEQQKKDTGNDKSDVRIVNVSSLGHSFAPPFSGIILDPTKWPGQWTGFHYGQSKLANILFARELAVRYPSITSVSVHPGIIWTDLWTAASEHWLMRWGVAIYAMMWRFLPGHFEDTKTGALSQTWAATVETRRLENGGYYVPVGKKGMTTPHARSKELAKKLWEWTEAQFERHGY</sequence>
<proteinExistence type="inferred from homology"/>
<dbReference type="AlphaFoldDB" id="A0A2V1E9U9"/>
<evidence type="ECO:0000313" key="5">
    <source>
        <dbReference type="EMBL" id="PVI06005.1"/>
    </source>
</evidence>
<dbReference type="PRINTS" id="PR00080">
    <property type="entry name" value="SDRFAMILY"/>
</dbReference>
<dbReference type="GO" id="GO:0016491">
    <property type="term" value="F:oxidoreductase activity"/>
    <property type="evidence" value="ECO:0007669"/>
    <property type="project" value="UniProtKB-KW"/>
</dbReference>
<name>A0A2V1E9U9_9PLEO</name>
<dbReference type="InterPro" id="IPR002347">
    <property type="entry name" value="SDR_fam"/>
</dbReference>
<dbReference type="Pfam" id="PF00106">
    <property type="entry name" value="adh_short"/>
    <property type="match status" value="1"/>
</dbReference>
<dbReference type="CDD" id="cd05327">
    <property type="entry name" value="retinol-DH_like_SDR_c_like"/>
    <property type="match status" value="1"/>
</dbReference>
<keyword evidence="6" id="KW-1185">Reference proteome</keyword>
<dbReference type="InterPro" id="IPR036291">
    <property type="entry name" value="NAD(P)-bd_dom_sf"/>
</dbReference>
<evidence type="ECO:0000256" key="4">
    <source>
        <dbReference type="RuleBase" id="RU000363"/>
    </source>
</evidence>
<dbReference type="Gene3D" id="3.40.50.720">
    <property type="entry name" value="NAD(P)-binding Rossmann-like Domain"/>
    <property type="match status" value="1"/>
</dbReference>
<organism evidence="5 6">
    <name type="scientific">Periconia macrospinosa</name>
    <dbReference type="NCBI Taxonomy" id="97972"/>
    <lineage>
        <taxon>Eukaryota</taxon>
        <taxon>Fungi</taxon>
        <taxon>Dikarya</taxon>
        <taxon>Ascomycota</taxon>
        <taxon>Pezizomycotina</taxon>
        <taxon>Dothideomycetes</taxon>
        <taxon>Pleosporomycetidae</taxon>
        <taxon>Pleosporales</taxon>
        <taxon>Massarineae</taxon>
        <taxon>Periconiaceae</taxon>
        <taxon>Periconia</taxon>
    </lineage>
</organism>
<dbReference type="PRINTS" id="PR00081">
    <property type="entry name" value="GDHRDH"/>
</dbReference>
<evidence type="ECO:0000256" key="2">
    <source>
        <dbReference type="ARBA" id="ARBA00022857"/>
    </source>
</evidence>
<dbReference type="PANTHER" id="PTHR24320">
    <property type="entry name" value="RETINOL DEHYDROGENASE"/>
    <property type="match status" value="1"/>
</dbReference>
<keyword evidence="2" id="KW-0521">NADP</keyword>
<dbReference type="STRING" id="97972.A0A2V1E9U9"/>
<dbReference type="Proteomes" id="UP000244855">
    <property type="component" value="Unassembled WGS sequence"/>
</dbReference>
<dbReference type="EMBL" id="KZ805311">
    <property type="protein sequence ID" value="PVI06005.1"/>
    <property type="molecule type" value="Genomic_DNA"/>
</dbReference>
<accession>A0A2V1E9U9</accession>
<gene>
    <name evidence="5" type="ORF">DM02DRAFT_583633</name>
</gene>
<evidence type="ECO:0000256" key="1">
    <source>
        <dbReference type="ARBA" id="ARBA00006484"/>
    </source>
</evidence>
<dbReference type="SUPFAM" id="SSF51735">
    <property type="entry name" value="NAD(P)-binding Rossmann-fold domains"/>
    <property type="match status" value="1"/>
</dbReference>